<comment type="caution">
    <text evidence="1">The sequence shown here is derived from an EMBL/GenBank/DDBJ whole genome shotgun (WGS) entry which is preliminary data.</text>
</comment>
<organism evidence="1 2">
    <name type="scientific">Dreissena polymorpha</name>
    <name type="common">Zebra mussel</name>
    <name type="synonym">Mytilus polymorpha</name>
    <dbReference type="NCBI Taxonomy" id="45954"/>
    <lineage>
        <taxon>Eukaryota</taxon>
        <taxon>Metazoa</taxon>
        <taxon>Spiralia</taxon>
        <taxon>Lophotrochozoa</taxon>
        <taxon>Mollusca</taxon>
        <taxon>Bivalvia</taxon>
        <taxon>Autobranchia</taxon>
        <taxon>Heteroconchia</taxon>
        <taxon>Euheterodonta</taxon>
        <taxon>Imparidentia</taxon>
        <taxon>Neoheterodontei</taxon>
        <taxon>Myida</taxon>
        <taxon>Dreissenoidea</taxon>
        <taxon>Dreissenidae</taxon>
        <taxon>Dreissena</taxon>
    </lineage>
</organism>
<proteinExistence type="predicted"/>
<name>A0A9D4LXX7_DREPO</name>
<protein>
    <submittedName>
        <fullName evidence="1">Uncharacterized protein</fullName>
    </submittedName>
</protein>
<sequence length="60" mass="6770">MPDSAQNAKVKLRSGDLLPLKNKEGPKLRRQASVIRATQNSDEKKLIFQVCEHYLFVSDG</sequence>
<accession>A0A9D4LXX7</accession>
<evidence type="ECO:0000313" key="1">
    <source>
        <dbReference type="EMBL" id="KAH3866046.1"/>
    </source>
</evidence>
<dbReference type="Proteomes" id="UP000828390">
    <property type="component" value="Unassembled WGS sequence"/>
</dbReference>
<reference evidence="1" key="2">
    <citation type="submission" date="2020-11" db="EMBL/GenBank/DDBJ databases">
        <authorList>
            <person name="McCartney M.A."/>
            <person name="Auch B."/>
            <person name="Kono T."/>
            <person name="Mallez S."/>
            <person name="Becker A."/>
            <person name="Gohl D.M."/>
            <person name="Silverstein K.A.T."/>
            <person name="Koren S."/>
            <person name="Bechman K.B."/>
            <person name="Herman A."/>
            <person name="Abrahante J.E."/>
            <person name="Garbe J."/>
        </authorList>
    </citation>
    <scope>NUCLEOTIDE SEQUENCE</scope>
    <source>
        <strain evidence="1">Duluth1</strain>
        <tissue evidence="1">Whole animal</tissue>
    </source>
</reference>
<gene>
    <name evidence="1" type="ORF">DPMN_029097</name>
</gene>
<dbReference type="EMBL" id="JAIWYP010000002">
    <property type="protein sequence ID" value="KAH3866046.1"/>
    <property type="molecule type" value="Genomic_DNA"/>
</dbReference>
<dbReference type="AlphaFoldDB" id="A0A9D4LXX7"/>
<keyword evidence="2" id="KW-1185">Reference proteome</keyword>
<evidence type="ECO:0000313" key="2">
    <source>
        <dbReference type="Proteomes" id="UP000828390"/>
    </source>
</evidence>
<reference evidence="1" key="1">
    <citation type="journal article" date="2019" name="bioRxiv">
        <title>The Genome of the Zebra Mussel, Dreissena polymorpha: A Resource for Invasive Species Research.</title>
        <authorList>
            <person name="McCartney M.A."/>
            <person name="Auch B."/>
            <person name="Kono T."/>
            <person name="Mallez S."/>
            <person name="Zhang Y."/>
            <person name="Obille A."/>
            <person name="Becker A."/>
            <person name="Abrahante J.E."/>
            <person name="Garbe J."/>
            <person name="Badalamenti J.P."/>
            <person name="Herman A."/>
            <person name="Mangelson H."/>
            <person name="Liachko I."/>
            <person name="Sullivan S."/>
            <person name="Sone E.D."/>
            <person name="Koren S."/>
            <person name="Silverstein K.A.T."/>
            <person name="Beckman K.B."/>
            <person name="Gohl D.M."/>
        </authorList>
    </citation>
    <scope>NUCLEOTIDE SEQUENCE</scope>
    <source>
        <strain evidence="1">Duluth1</strain>
        <tissue evidence="1">Whole animal</tissue>
    </source>
</reference>